<reference evidence="1 2" key="1">
    <citation type="submission" date="2021-07" db="EMBL/GenBank/DDBJ databases">
        <title>Paraburkholderia edwinii protects Aspergillus sp. from phenazines by acting as a toxin sponge.</title>
        <authorList>
            <person name="Dahlstrom K.M."/>
            <person name="Newman D.K."/>
        </authorList>
    </citation>
    <scope>NUCLEOTIDE SEQUENCE [LARGE SCALE GENOMIC DNA]</scope>
    <source>
        <strain evidence="1 2">Pe01</strain>
    </source>
</reference>
<dbReference type="RefSeq" id="WP_219796163.1">
    <property type="nucleotide sequence ID" value="NZ_CP080095.1"/>
</dbReference>
<organism evidence="1 2">
    <name type="scientific">Paraburkholderia edwinii</name>
    <dbReference type="NCBI Taxonomy" id="2861782"/>
    <lineage>
        <taxon>Bacteria</taxon>
        <taxon>Pseudomonadati</taxon>
        <taxon>Pseudomonadota</taxon>
        <taxon>Betaproteobacteria</taxon>
        <taxon>Burkholderiales</taxon>
        <taxon>Burkholderiaceae</taxon>
        <taxon>Paraburkholderia</taxon>
    </lineage>
</organism>
<protein>
    <submittedName>
        <fullName evidence="1">Uncharacterized protein</fullName>
    </submittedName>
</protein>
<proteinExistence type="predicted"/>
<dbReference type="EMBL" id="CP080095">
    <property type="protein sequence ID" value="QYD67169.1"/>
    <property type="molecule type" value="Genomic_DNA"/>
</dbReference>
<dbReference type="Proteomes" id="UP000826462">
    <property type="component" value="Chromosome 1"/>
</dbReference>
<keyword evidence="2" id="KW-1185">Reference proteome</keyword>
<accession>A0ABX8UES3</accession>
<name>A0ABX8UES3_9BURK</name>
<gene>
    <name evidence="1" type="ORF">KZJ38_12275</name>
</gene>
<sequence length="69" mass="7717">MHKQDIQIVVEGARETADAIVGAREWRTVEDAGDMRDVIFWDLLSKQLPDMTVAEIMSTLDPGGARTRC</sequence>
<evidence type="ECO:0000313" key="1">
    <source>
        <dbReference type="EMBL" id="QYD67169.1"/>
    </source>
</evidence>
<evidence type="ECO:0000313" key="2">
    <source>
        <dbReference type="Proteomes" id="UP000826462"/>
    </source>
</evidence>